<keyword evidence="2" id="KW-1185">Reference proteome</keyword>
<dbReference type="OrthoDB" id="6022711at2759"/>
<reference evidence="1 2" key="1">
    <citation type="submission" date="2018-04" db="EMBL/GenBank/DDBJ databases">
        <title>The genome of golden apple snail Pomacea canaliculata provides insight into stress tolerance and invasive adaptation.</title>
        <authorList>
            <person name="Liu C."/>
            <person name="Liu B."/>
            <person name="Ren Y."/>
            <person name="Zhang Y."/>
            <person name="Wang H."/>
            <person name="Li S."/>
            <person name="Jiang F."/>
            <person name="Yin L."/>
            <person name="Zhang G."/>
            <person name="Qian W."/>
            <person name="Fan W."/>
        </authorList>
    </citation>
    <scope>NUCLEOTIDE SEQUENCE [LARGE SCALE GENOMIC DNA]</scope>
    <source>
        <strain evidence="1">SZHN2017</strain>
        <tissue evidence="1">Muscle</tissue>
    </source>
</reference>
<accession>A0A2T7NRG0</accession>
<proteinExistence type="predicted"/>
<evidence type="ECO:0000313" key="2">
    <source>
        <dbReference type="Proteomes" id="UP000245119"/>
    </source>
</evidence>
<sequence>MSVVKFVLRILLNWGKGGGGVQDAKLTAGKENQCEQAIHILQNSQGPVEIVVARGPIPPAAGAAPEAVDAEGGAAEGVIETHESNNQLNLPPDQAVSVSVEDLGTSQGEKADMVFCRRKLQSRNIVGSLLGLCG</sequence>
<protein>
    <submittedName>
        <fullName evidence="1">Uncharacterized protein</fullName>
    </submittedName>
</protein>
<organism evidence="1 2">
    <name type="scientific">Pomacea canaliculata</name>
    <name type="common">Golden apple snail</name>
    <dbReference type="NCBI Taxonomy" id="400727"/>
    <lineage>
        <taxon>Eukaryota</taxon>
        <taxon>Metazoa</taxon>
        <taxon>Spiralia</taxon>
        <taxon>Lophotrochozoa</taxon>
        <taxon>Mollusca</taxon>
        <taxon>Gastropoda</taxon>
        <taxon>Caenogastropoda</taxon>
        <taxon>Architaenioglossa</taxon>
        <taxon>Ampullarioidea</taxon>
        <taxon>Ampullariidae</taxon>
        <taxon>Pomacea</taxon>
    </lineage>
</organism>
<gene>
    <name evidence="1" type="ORF">C0Q70_17019</name>
</gene>
<evidence type="ECO:0000313" key="1">
    <source>
        <dbReference type="EMBL" id="PVD23746.1"/>
    </source>
</evidence>
<dbReference type="Proteomes" id="UP000245119">
    <property type="component" value="Linkage Group LG10"/>
</dbReference>
<dbReference type="AlphaFoldDB" id="A0A2T7NRG0"/>
<name>A0A2T7NRG0_POMCA</name>
<comment type="caution">
    <text evidence="1">The sequence shown here is derived from an EMBL/GenBank/DDBJ whole genome shotgun (WGS) entry which is preliminary data.</text>
</comment>
<dbReference type="EMBL" id="PZQS01000010">
    <property type="protein sequence ID" value="PVD23746.1"/>
    <property type="molecule type" value="Genomic_DNA"/>
</dbReference>